<name>F0Q6T4_PARA1</name>
<evidence type="ECO:0000313" key="5">
    <source>
        <dbReference type="EMBL" id="ADX48142.1"/>
    </source>
</evidence>
<dbReference type="SFLD" id="SFLDG01129">
    <property type="entry name" value="C1.5:_HAD__Beta-PGM__Phosphata"/>
    <property type="match status" value="1"/>
</dbReference>
<protein>
    <submittedName>
        <fullName evidence="5">HAD-superfamily hydrolase, subfamily IA, variant 3</fullName>
    </submittedName>
</protein>
<evidence type="ECO:0000256" key="2">
    <source>
        <dbReference type="ARBA" id="ARBA00006171"/>
    </source>
</evidence>
<gene>
    <name evidence="5" type="ordered locus">Acav_4258</name>
</gene>
<dbReference type="InterPro" id="IPR051600">
    <property type="entry name" value="Beta-PGM-like"/>
</dbReference>
<accession>F0Q6T4</accession>
<dbReference type="InterPro" id="IPR023198">
    <property type="entry name" value="PGP-like_dom2"/>
</dbReference>
<evidence type="ECO:0000256" key="3">
    <source>
        <dbReference type="ARBA" id="ARBA00022723"/>
    </source>
</evidence>
<dbReference type="HOGENOM" id="CLU_045011_13_2_4"/>
<evidence type="ECO:0000256" key="4">
    <source>
        <dbReference type="ARBA" id="ARBA00022842"/>
    </source>
</evidence>
<keyword evidence="5" id="KW-0378">Hydrolase</keyword>
<dbReference type="InterPro" id="IPR006439">
    <property type="entry name" value="HAD-SF_hydro_IA"/>
</dbReference>
<reference evidence="5" key="1">
    <citation type="submission" date="2011-02" db="EMBL/GenBank/DDBJ databases">
        <title>Complete sequence of Acidovorax avenae subsp. avenae ATCC 19860.</title>
        <authorList>
            <consortium name="US DOE Joint Genome Institute"/>
            <person name="Lucas S."/>
            <person name="Copeland A."/>
            <person name="Lapidus A."/>
            <person name="Cheng J.-F."/>
            <person name="Goodwin L."/>
            <person name="Pitluck S."/>
            <person name="Chertkov O."/>
            <person name="Held B."/>
            <person name="Detter J.C."/>
            <person name="Han C."/>
            <person name="Tapia R."/>
            <person name="Land M."/>
            <person name="Hauser L."/>
            <person name="Kyrpides N."/>
            <person name="Ivanova N."/>
            <person name="Ovchinnikova G."/>
            <person name="Pagani I."/>
            <person name="Gordon S."/>
            <person name="Woyke T."/>
        </authorList>
    </citation>
    <scope>NUCLEOTIDE SEQUENCE</scope>
    <source>
        <strain evidence="5">ATCC 19860</strain>
    </source>
</reference>
<comment type="similarity">
    <text evidence="2">Belongs to the HAD-like hydrolase superfamily. CbbY/CbbZ/Gph/YieH family.</text>
</comment>
<dbReference type="OrthoDB" id="9800058at2"/>
<dbReference type="NCBIfam" id="TIGR01509">
    <property type="entry name" value="HAD-SF-IA-v3"/>
    <property type="match status" value="1"/>
</dbReference>
<dbReference type="RefSeq" id="WP_013596614.1">
    <property type="nucleotide sequence ID" value="NC_015138.1"/>
</dbReference>
<dbReference type="GO" id="GO:0046872">
    <property type="term" value="F:metal ion binding"/>
    <property type="evidence" value="ECO:0007669"/>
    <property type="project" value="UniProtKB-KW"/>
</dbReference>
<dbReference type="SFLD" id="SFLDS00003">
    <property type="entry name" value="Haloacid_Dehalogenase"/>
    <property type="match status" value="1"/>
</dbReference>
<proteinExistence type="inferred from homology"/>
<keyword evidence="4" id="KW-0460">Magnesium</keyword>
<dbReference type="SUPFAM" id="SSF56784">
    <property type="entry name" value="HAD-like"/>
    <property type="match status" value="1"/>
</dbReference>
<dbReference type="Pfam" id="PF00702">
    <property type="entry name" value="Hydrolase"/>
    <property type="match status" value="1"/>
</dbReference>
<dbReference type="InterPro" id="IPR036412">
    <property type="entry name" value="HAD-like_sf"/>
</dbReference>
<dbReference type="PANTHER" id="PTHR46193">
    <property type="entry name" value="6-PHOSPHOGLUCONATE PHOSPHATASE"/>
    <property type="match status" value="1"/>
</dbReference>
<dbReference type="KEGG" id="aaa:Acav_4258"/>
<evidence type="ECO:0000256" key="1">
    <source>
        <dbReference type="ARBA" id="ARBA00001946"/>
    </source>
</evidence>
<dbReference type="InterPro" id="IPR023214">
    <property type="entry name" value="HAD_sf"/>
</dbReference>
<dbReference type="GeneID" id="34238602"/>
<dbReference type="EMBL" id="CP002521">
    <property type="protein sequence ID" value="ADX48142.1"/>
    <property type="molecule type" value="Genomic_DNA"/>
</dbReference>
<organism evidence="5 6">
    <name type="scientific">Paracidovorax avenae (strain ATCC 19860 / DSM 7227 / CCUG 15838 / JCM 20985 / LMG 2117 / NCPPB 1011)</name>
    <name type="common">Acidovorax avenae</name>
    <dbReference type="NCBI Taxonomy" id="643561"/>
    <lineage>
        <taxon>Bacteria</taxon>
        <taxon>Pseudomonadati</taxon>
        <taxon>Pseudomonadota</taxon>
        <taxon>Betaproteobacteria</taxon>
        <taxon>Burkholderiales</taxon>
        <taxon>Comamonadaceae</taxon>
        <taxon>Paracidovorax</taxon>
    </lineage>
</organism>
<dbReference type="Gene3D" id="3.40.50.1000">
    <property type="entry name" value="HAD superfamily/HAD-like"/>
    <property type="match status" value="1"/>
</dbReference>
<keyword evidence="6" id="KW-1185">Reference proteome</keyword>
<evidence type="ECO:0000313" key="6">
    <source>
        <dbReference type="Proteomes" id="UP000002482"/>
    </source>
</evidence>
<sequence length="249" mass="26159">MPSDALSLPPSARLRALAPIDAVLFDCDGVLVDSEPITHRVLRAMLEESGWTLTIEECMRIFIGKAVRSEAARIEAETGRPLTDEWMAIFYERRNAALAAELQAIPGARRAVEAAHAHTSGRIACASGADRHKVELQLSKVGLLPHFQGRVFSGHEMPRTKPAPDVYLAAAAALGVPPGRCLVVEDTVTGVTAGVAAGATVLGYSPVAWGHDPAAALRAAGAVEVIGAMDELCTWLGVAQDPGAAPRCS</sequence>
<dbReference type="Gene3D" id="1.10.150.240">
    <property type="entry name" value="Putative phosphatase, domain 2"/>
    <property type="match status" value="1"/>
</dbReference>
<comment type="cofactor">
    <cofactor evidence="1">
        <name>Mg(2+)</name>
        <dbReference type="ChEBI" id="CHEBI:18420"/>
    </cofactor>
</comment>
<dbReference type="AlphaFoldDB" id="F0Q6T4"/>
<dbReference type="GO" id="GO:0016787">
    <property type="term" value="F:hydrolase activity"/>
    <property type="evidence" value="ECO:0007669"/>
    <property type="project" value="UniProtKB-KW"/>
</dbReference>
<keyword evidence="3" id="KW-0479">Metal-binding</keyword>
<dbReference type="Proteomes" id="UP000002482">
    <property type="component" value="Chromosome"/>
</dbReference>
<dbReference type="PANTHER" id="PTHR46193:SF10">
    <property type="entry name" value="6-PHOSPHOGLUCONATE PHOSPHATASE"/>
    <property type="match status" value="1"/>
</dbReference>